<proteinExistence type="predicted"/>
<gene>
    <name evidence="2" type="ORF">BDV95DRAFT_605683</name>
</gene>
<sequence>MEIWTRIQSLLLLASAFLFCATLAAPSDSPRDADAGQSGYVGGDHNVDPATASQFQHLWNASFLPDEKHWARPLVHTLKSSGRQIVFTASTENYVRTFDAVTGEKINERQILPPWPMGAAYCTAQVSQNLGIMGTPIIDVENEVVYLYVKSYNEDIRIPGGASPPLNAQYYFYVIYIETLWDLYYFPLLIDDIPADNDPRKIFMGGLVLQRPALTQIGSVVYAGFGGLCDAFNYTGAIVTVDMSTKYINVWVTQGGPASPWTADWSAWHGGGAAGIWQAGLGLSSDGKDVYFNIDNGAGSTEVNGSTTPVSGKTHIDGLSETAVRVTFNQSTGVQLLDWFRPYDWQTDAGQDIGSGGVGILDPTVFTTDAVKRLAVITSSNPRMYVQDLDNLGGYRQGANGTDGVLQTIPLAGEVFGGIGSYPHEGGYIYVNPGNTGLQAYKFTPSANASALFSFAGKASNSNALWGGAGVPTVTSRNGEAGSGVVWITDPNRGLLAYRAVPQNGSLVEIKLPKVEGAGKFSRPVFGDGRVYVIDGQGRLVALGVK</sequence>
<keyword evidence="1" id="KW-0732">Signal</keyword>
<feature type="signal peptide" evidence="1">
    <location>
        <begin position="1"/>
        <end position="24"/>
    </location>
</feature>
<comment type="caution">
    <text evidence="2">The sequence shown here is derived from an EMBL/GenBank/DDBJ whole genome shotgun (WGS) entry which is preliminary data.</text>
</comment>
<feature type="chain" id="PRO_5028945795" description="Pyrrolo-quinoline quinone" evidence="1">
    <location>
        <begin position="25"/>
        <end position="546"/>
    </location>
</feature>
<evidence type="ECO:0000313" key="3">
    <source>
        <dbReference type="Proteomes" id="UP000481861"/>
    </source>
</evidence>
<evidence type="ECO:0000256" key="1">
    <source>
        <dbReference type="SAM" id="SignalP"/>
    </source>
</evidence>
<protein>
    <recommendedName>
        <fullName evidence="4">Pyrrolo-quinoline quinone</fullName>
    </recommendedName>
</protein>
<name>A0A7C8I868_9PLEO</name>
<reference evidence="2 3" key="1">
    <citation type="submission" date="2020-01" db="EMBL/GenBank/DDBJ databases">
        <authorList>
            <consortium name="DOE Joint Genome Institute"/>
            <person name="Haridas S."/>
            <person name="Albert R."/>
            <person name="Binder M."/>
            <person name="Bloem J."/>
            <person name="Labutti K."/>
            <person name="Salamov A."/>
            <person name="Andreopoulos B."/>
            <person name="Baker S.E."/>
            <person name="Barry K."/>
            <person name="Bills G."/>
            <person name="Bluhm B.H."/>
            <person name="Cannon C."/>
            <person name="Castanera R."/>
            <person name="Culley D.E."/>
            <person name="Daum C."/>
            <person name="Ezra D."/>
            <person name="Gonzalez J.B."/>
            <person name="Henrissat B."/>
            <person name="Kuo A."/>
            <person name="Liang C."/>
            <person name="Lipzen A."/>
            <person name="Lutzoni F."/>
            <person name="Magnuson J."/>
            <person name="Mondo S."/>
            <person name="Nolan M."/>
            <person name="Ohm R."/>
            <person name="Pangilinan J."/>
            <person name="Park H.-J.H."/>
            <person name="Ramirez L."/>
            <person name="Alfaro M."/>
            <person name="Sun H."/>
            <person name="Tritt A."/>
            <person name="Yoshinaga Y."/>
            <person name="Zwiers L.-H.L."/>
            <person name="Turgeon B.G."/>
            <person name="Goodwin S.B."/>
            <person name="Spatafora J.W."/>
            <person name="Crous P.W."/>
            <person name="Grigoriev I.V."/>
        </authorList>
    </citation>
    <scope>NUCLEOTIDE SEQUENCE [LARGE SCALE GENOMIC DNA]</scope>
    <source>
        <strain evidence="2 3">CBS 611.86</strain>
    </source>
</reference>
<organism evidence="2 3">
    <name type="scientific">Massariosphaeria phaeospora</name>
    <dbReference type="NCBI Taxonomy" id="100035"/>
    <lineage>
        <taxon>Eukaryota</taxon>
        <taxon>Fungi</taxon>
        <taxon>Dikarya</taxon>
        <taxon>Ascomycota</taxon>
        <taxon>Pezizomycotina</taxon>
        <taxon>Dothideomycetes</taxon>
        <taxon>Pleosporomycetidae</taxon>
        <taxon>Pleosporales</taxon>
        <taxon>Pleosporales incertae sedis</taxon>
        <taxon>Massariosphaeria</taxon>
    </lineage>
</organism>
<keyword evidence="3" id="KW-1185">Reference proteome</keyword>
<dbReference type="OrthoDB" id="5985073at2759"/>
<evidence type="ECO:0008006" key="4">
    <source>
        <dbReference type="Google" id="ProtNLM"/>
    </source>
</evidence>
<dbReference type="Proteomes" id="UP000481861">
    <property type="component" value="Unassembled WGS sequence"/>
</dbReference>
<accession>A0A7C8I868</accession>
<dbReference type="EMBL" id="JAADJZ010000008">
    <property type="protein sequence ID" value="KAF2873117.1"/>
    <property type="molecule type" value="Genomic_DNA"/>
</dbReference>
<evidence type="ECO:0000313" key="2">
    <source>
        <dbReference type="EMBL" id="KAF2873117.1"/>
    </source>
</evidence>
<dbReference type="AlphaFoldDB" id="A0A7C8I868"/>